<evidence type="ECO:0000256" key="1">
    <source>
        <dbReference type="ARBA" id="ARBA00004123"/>
    </source>
</evidence>
<dbReference type="EMBL" id="JNVN01002143">
    <property type="protein sequence ID" value="KHJ32354.1"/>
    <property type="molecule type" value="Genomic_DNA"/>
</dbReference>
<evidence type="ECO:0000259" key="10">
    <source>
        <dbReference type="Pfam" id="PF22379"/>
    </source>
</evidence>
<feature type="region of interest" description="Disordered" evidence="8">
    <location>
        <begin position="195"/>
        <end position="232"/>
    </location>
</feature>
<dbReference type="Pfam" id="PF09329">
    <property type="entry name" value="zf-primase"/>
    <property type="match status" value="1"/>
</dbReference>
<keyword evidence="6" id="KW-0862">Zinc</keyword>
<keyword evidence="4" id="KW-0479">Metal-binding</keyword>
<name>A0A0B1P6T2_UNCNE</name>
<comment type="similarity">
    <text evidence="2">Belongs to the MCM10 family.</text>
</comment>
<reference evidence="11 12" key="1">
    <citation type="journal article" date="2014" name="BMC Genomics">
        <title>Adaptive genomic structural variation in the grape powdery mildew pathogen, Erysiphe necator.</title>
        <authorList>
            <person name="Jones L."/>
            <person name="Riaz S."/>
            <person name="Morales-Cruz A."/>
            <person name="Amrine K.C."/>
            <person name="McGuire B."/>
            <person name="Gubler W.D."/>
            <person name="Walker M.A."/>
            <person name="Cantu D."/>
        </authorList>
    </citation>
    <scope>NUCLEOTIDE SEQUENCE [LARGE SCALE GENOMIC DNA]</scope>
    <source>
        <strain evidence="12">c</strain>
    </source>
</reference>
<keyword evidence="12" id="KW-1185">Reference proteome</keyword>
<dbReference type="GO" id="GO:0008270">
    <property type="term" value="F:zinc ion binding"/>
    <property type="evidence" value="ECO:0007669"/>
    <property type="project" value="UniProtKB-KW"/>
</dbReference>
<feature type="domain" description="MCM10 OB-fold" evidence="10">
    <location>
        <begin position="366"/>
        <end position="499"/>
    </location>
</feature>
<keyword evidence="7" id="KW-0539">Nucleus</keyword>
<dbReference type="PANTHER" id="PTHR13454:SF11">
    <property type="entry name" value="PROTEIN MCM10 HOMOLOG"/>
    <property type="match status" value="1"/>
</dbReference>
<evidence type="ECO:0000256" key="2">
    <source>
        <dbReference type="ARBA" id="ARBA00009679"/>
    </source>
</evidence>
<feature type="compositionally biased region" description="Polar residues" evidence="8">
    <location>
        <begin position="569"/>
        <end position="582"/>
    </location>
</feature>
<organism evidence="11 12">
    <name type="scientific">Uncinula necator</name>
    <name type="common">Grape powdery mildew</name>
    <dbReference type="NCBI Taxonomy" id="52586"/>
    <lineage>
        <taxon>Eukaryota</taxon>
        <taxon>Fungi</taxon>
        <taxon>Dikarya</taxon>
        <taxon>Ascomycota</taxon>
        <taxon>Pezizomycotina</taxon>
        <taxon>Leotiomycetes</taxon>
        <taxon>Erysiphales</taxon>
        <taxon>Erysiphaceae</taxon>
        <taxon>Erysiphe</taxon>
    </lineage>
</organism>
<evidence type="ECO:0000256" key="8">
    <source>
        <dbReference type="SAM" id="MobiDB-lite"/>
    </source>
</evidence>
<dbReference type="GO" id="GO:0043596">
    <property type="term" value="C:nuclear replication fork"/>
    <property type="evidence" value="ECO:0007669"/>
    <property type="project" value="TreeGrafter"/>
</dbReference>
<dbReference type="InterPro" id="IPR055065">
    <property type="entry name" value="OB_MCM10"/>
</dbReference>
<dbReference type="GO" id="GO:0003688">
    <property type="term" value="F:DNA replication origin binding"/>
    <property type="evidence" value="ECO:0007669"/>
    <property type="project" value="TreeGrafter"/>
</dbReference>
<evidence type="ECO:0000256" key="5">
    <source>
        <dbReference type="ARBA" id="ARBA00022771"/>
    </source>
</evidence>
<protein>
    <submittedName>
        <fullName evidence="11">Putative primase zinc finger</fullName>
    </submittedName>
</protein>
<dbReference type="InterPro" id="IPR040184">
    <property type="entry name" value="Mcm10"/>
</dbReference>
<evidence type="ECO:0000313" key="11">
    <source>
        <dbReference type="EMBL" id="KHJ32354.1"/>
    </source>
</evidence>
<dbReference type="GO" id="GO:0006270">
    <property type="term" value="P:DNA replication initiation"/>
    <property type="evidence" value="ECO:0007669"/>
    <property type="project" value="InterPro"/>
</dbReference>
<proteinExistence type="inferred from homology"/>
<dbReference type="Pfam" id="PF22379">
    <property type="entry name" value="OB_MCM10"/>
    <property type="match status" value="1"/>
</dbReference>
<feature type="domain" description="Zinc finger Mcm10/DnaG-type" evidence="9">
    <location>
        <begin position="509"/>
        <end position="554"/>
    </location>
</feature>
<dbReference type="FunFam" id="2.40.50.140:FF:000174">
    <property type="entry name" value="DNA replication licensing factor mcm10"/>
    <property type="match status" value="1"/>
</dbReference>
<dbReference type="AlphaFoldDB" id="A0A0B1P6T2"/>
<feature type="region of interest" description="Disordered" evidence="8">
    <location>
        <begin position="1"/>
        <end position="32"/>
    </location>
</feature>
<feature type="region of interest" description="Disordered" evidence="8">
    <location>
        <begin position="563"/>
        <end position="582"/>
    </location>
</feature>
<evidence type="ECO:0000256" key="7">
    <source>
        <dbReference type="ARBA" id="ARBA00023242"/>
    </source>
</evidence>
<evidence type="ECO:0000313" key="12">
    <source>
        <dbReference type="Proteomes" id="UP000030854"/>
    </source>
</evidence>
<dbReference type="OMA" id="IGFCKAV"/>
<dbReference type="PANTHER" id="PTHR13454">
    <property type="entry name" value="PROTEIN MCM10 HOMOLOG"/>
    <property type="match status" value="1"/>
</dbReference>
<keyword evidence="3" id="KW-0235">DNA replication</keyword>
<dbReference type="STRING" id="52586.A0A0B1P6T2"/>
<dbReference type="InterPro" id="IPR012340">
    <property type="entry name" value="NA-bd_OB-fold"/>
</dbReference>
<keyword evidence="5" id="KW-0863">Zinc-finger</keyword>
<evidence type="ECO:0000256" key="3">
    <source>
        <dbReference type="ARBA" id="ARBA00022705"/>
    </source>
</evidence>
<dbReference type="Gene3D" id="2.40.50.140">
    <property type="entry name" value="Nucleic acid-binding proteins"/>
    <property type="match status" value="1"/>
</dbReference>
<dbReference type="InterPro" id="IPR015408">
    <property type="entry name" value="Znf_Mcm10/DnaG"/>
</dbReference>
<gene>
    <name evidence="11" type="ORF">EV44_g5866</name>
</gene>
<evidence type="ECO:0000256" key="6">
    <source>
        <dbReference type="ARBA" id="ARBA00022833"/>
    </source>
</evidence>
<accession>A0A0B1P6T2</accession>
<evidence type="ECO:0000256" key="4">
    <source>
        <dbReference type="ARBA" id="ARBA00022723"/>
    </source>
</evidence>
<dbReference type="HOGENOM" id="CLU_011047_0_0_1"/>
<dbReference type="GO" id="GO:0003697">
    <property type="term" value="F:single-stranded DNA binding"/>
    <property type="evidence" value="ECO:0007669"/>
    <property type="project" value="InterPro"/>
</dbReference>
<sequence length="808" mass="91334">MTKYPSDNDNSPETSNWPPKSPHEVLLSTPSGRKRLRLLAEPGSPSPSLSKRLKNSVKLGCQQEPTVINHFDNDDDDDDEETLQLQLQEIQARLKLKKLQKRKKGLDFNVDNRGAKPESGLCKRETATESLNFSENKFYDSNAKTFINVPVSPVLKKLPPIAQKSPSRVLLGIDKGLRGSDVSLRRVPSHRAEKNEWTNGNLGPFFQGSGSYATTKNREKNSGIPETSDKPISFNERLAAVRRESKNDQLRQIQREKSKSSAFDIDQNQLRDLKNHAVEFTDCGGEALEFNRDEVLSSFNTTREVMPREKTNSDFQLLTGLKSYSDEMTRNNLKTATSMKLDEISGSASKQSSEKPDQEALKFEPYSSQHLLKRIIPHKSLTRLLSGKKIFLIPDLLREIKAPDFSSTDFEQDLVVLAVIASKSEPKSHRTGLEKQKRGKFMAFTLTDLKWELEFYLFDSAFEKFWKMTPGTIIAILNPLILPPPRDKIDTGKFSLMLNSNADTILEIGTARDLGFCKSVKRDGKICNSWVNKRHTEFCEYHVSARLNKTHASRMEVNTMTFGKGRYNGKSQGNKNFHSINSKSRGINVSSNIENNTFYDQFNHSRVFLSQKRNTARLLDDVDFDPDGFHRGSTKEERMTKRILSKEKEKKLEKKLAEMGTGLGAEYARVRQTNSNNSSIIRSKTIANITTTNGNHNNNSCDGIHNYLSSLLSFDKNIKKDVALSPAKRKKTDTFSTTTLARGWGKGLTDDLQRMKNGENLNKNTTKSSCVVKKTRFMTENGVREAGRESLGDKVQFDESDDDLDIIV</sequence>
<feature type="compositionally biased region" description="Polar residues" evidence="8">
    <location>
        <begin position="1"/>
        <end position="18"/>
    </location>
</feature>
<comment type="subcellular location">
    <subcellularLocation>
        <location evidence="1">Nucleus</location>
    </subcellularLocation>
</comment>
<comment type="caution">
    <text evidence="11">The sequence shown here is derived from an EMBL/GenBank/DDBJ whole genome shotgun (WGS) entry which is preliminary data.</text>
</comment>
<evidence type="ECO:0000259" key="9">
    <source>
        <dbReference type="Pfam" id="PF09329"/>
    </source>
</evidence>
<dbReference type="Proteomes" id="UP000030854">
    <property type="component" value="Unassembled WGS sequence"/>
</dbReference>